<protein>
    <submittedName>
        <fullName evidence="1">Uncharacterized protein</fullName>
    </submittedName>
</protein>
<sequence length="130" mass="14820">MKLLMDNIVSTALFHVIDAKTSYNMLLGLPWLQENFMVLSTWHQCFKYCRNGTVRKVFGDSKPFTEAESHFAVAKYYIEDATKGKEVPPSKEPKLYGDQSVRKNDSSTIEVELSKNLTFTIDSDQDEATV</sequence>
<reference evidence="1" key="2">
    <citation type="journal article" date="2024" name="Plant">
        <title>Genomic evolution and insights into agronomic trait innovations of Sesamum species.</title>
        <authorList>
            <person name="Miao H."/>
            <person name="Wang L."/>
            <person name="Qu L."/>
            <person name="Liu H."/>
            <person name="Sun Y."/>
            <person name="Le M."/>
            <person name="Wang Q."/>
            <person name="Wei S."/>
            <person name="Zheng Y."/>
            <person name="Lin W."/>
            <person name="Duan Y."/>
            <person name="Cao H."/>
            <person name="Xiong S."/>
            <person name="Wang X."/>
            <person name="Wei L."/>
            <person name="Li C."/>
            <person name="Ma Q."/>
            <person name="Ju M."/>
            <person name="Zhao R."/>
            <person name="Li G."/>
            <person name="Mu C."/>
            <person name="Tian Q."/>
            <person name="Mei H."/>
            <person name="Zhang T."/>
            <person name="Gao T."/>
            <person name="Zhang H."/>
        </authorList>
    </citation>
    <scope>NUCLEOTIDE SEQUENCE</scope>
    <source>
        <strain evidence="1">KEN1</strain>
    </source>
</reference>
<name>A0AAW2UKL7_9LAMI</name>
<gene>
    <name evidence="1" type="ORF">Slati_3482500</name>
</gene>
<accession>A0AAW2UKL7</accession>
<comment type="caution">
    <text evidence="1">The sequence shown here is derived from an EMBL/GenBank/DDBJ whole genome shotgun (WGS) entry which is preliminary data.</text>
</comment>
<reference evidence="1" key="1">
    <citation type="submission" date="2020-06" db="EMBL/GenBank/DDBJ databases">
        <authorList>
            <person name="Li T."/>
            <person name="Hu X."/>
            <person name="Zhang T."/>
            <person name="Song X."/>
            <person name="Zhang H."/>
            <person name="Dai N."/>
            <person name="Sheng W."/>
            <person name="Hou X."/>
            <person name="Wei L."/>
        </authorList>
    </citation>
    <scope>NUCLEOTIDE SEQUENCE</scope>
    <source>
        <strain evidence="1">KEN1</strain>
        <tissue evidence="1">Leaf</tissue>
    </source>
</reference>
<dbReference type="EMBL" id="JACGWN010000012">
    <property type="protein sequence ID" value="KAL0416506.1"/>
    <property type="molecule type" value="Genomic_DNA"/>
</dbReference>
<evidence type="ECO:0000313" key="1">
    <source>
        <dbReference type="EMBL" id="KAL0416506.1"/>
    </source>
</evidence>
<proteinExistence type="predicted"/>
<dbReference type="AlphaFoldDB" id="A0AAW2UKL7"/>
<organism evidence="1">
    <name type="scientific">Sesamum latifolium</name>
    <dbReference type="NCBI Taxonomy" id="2727402"/>
    <lineage>
        <taxon>Eukaryota</taxon>
        <taxon>Viridiplantae</taxon>
        <taxon>Streptophyta</taxon>
        <taxon>Embryophyta</taxon>
        <taxon>Tracheophyta</taxon>
        <taxon>Spermatophyta</taxon>
        <taxon>Magnoliopsida</taxon>
        <taxon>eudicotyledons</taxon>
        <taxon>Gunneridae</taxon>
        <taxon>Pentapetalae</taxon>
        <taxon>asterids</taxon>
        <taxon>lamiids</taxon>
        <taxon>Lamiales</taxon>
        <taxon>Pedaliaceae</taxon>
        <taxon>Sesamum</taxon>
    </lineage>
</organism>